<feature type="repeat" description="WD" evidence="3">
    <location>
        <begin position="113"/>
        <end position="144"/>
    </location>
</feature>
<dbReference type="SMART" id="SM00320">
    <property type="entry name" value="WD40"/>
    <property type="match status" value="5"/>
</dbReference>
<dbReference type="AlphaFoldDB" id="A0A1D2ADU5"/>
<dbReference type="PROSITE" id="PS50082">
    <property type="entry name" value="WD_REPEATS_2"/>
    <property type="match status" value="2"/>
</dbReference>
<reference evidence="5" key="4">
    <citation type="submission" date="2018-11" db="EMBL/GenBank/DDBJ databases">
        <title>Characterization of plant carbon substrate utilization by Auxenochlorella protothecoides.</title>
        <authorList>
            <person name="Vogler B.W."/>
            <person name="Starkenburg S.R."/>
            <person name="Sudasinghe N."/>
            <person name="Schambach J.Y."/>
            <person name="Rollin J.A."/>
            <person name="Pattathil S."/>
            <person name="Barry A.N."/>
        </authorList>
    </citation>
    <scope>NUCLEOTIDE SEQUENCE [LARGE SCALE GENOMIC DNA]</scope>
    <source>
        <strain evidence="5">UTEX 25</strain>
    </source>
</reference>
<dbReference type="InterPro" id="IPR036322">
    <property type="entry name" value="WD40_repeat_dom_sf"/>
</dbReference>
<evidence type="ECO:0000256" key="2">
    <source>
        <dbReference type="ARBA" id="ARBA00022737"/>
    </source>
</evidence>
<keyword evidence="1 3" id="KW-0853">WD repeat</keyword>
<dbReference type="GO" id="GO:0120330">
    <property type="term" value="C:rixosome complex"/>
    <property type="evidence" value="ECO:0007669"/>
    <property type="project" value="TreeGrafter"/>
</dbReference>
<dbReference type="InterPro" id="IPR045227">
    <property type="entry name" value="WDR18/Ipi3/RID3"/>
</dbReference>
<evidence type="ECO:0000256" key="3">
    <source>
        <dbReference type="PROSITE-ProRule" id="PRU00221"/>
    </source>
</evidence>
<dbReference type="PANTHER" id="PTHR18763:SF0">
    <property type="entry name" value="WD REPEAT-CONTAINING PROTEIN 18"/>
    <property type="match status" value="1"/>
</dbReference>
<dbReference type="PROSITE" id="PS50294">
    <property type="entry name" value="WD_REPEATS_REGION"/>
    <property type="match status" value="1"/>
</dbReference>
<dbReference type="InterPro" id="IPR019775">
    <property type="entry name" value="WD40_repeat_CS"/>
</dbReference>
<dbReference type="SUPFAM" id="SSF50978">
    <property type="entry name" value="WD40 repeat-like"/>
    <property type="match status" value="1"/>
</dbReference>
<dbReference type="Pfam" id="PF00400">
    <property type="entry name" value="WD40"/>
    <property type="match status" value="3"/>
</dbReference>
<dbReference type="PANTHER" id="PTHR18763">
    <property type="entry name" value="WD-REPEAT PROTEIN 18"/>
    <property type="match status" value="1"/>
</dbReference>
<dbReference type="EMBL" id="GDKF01001236">
    <property type="protein sequence ID" value="JAT77386.1"/>
    <property type="molecule type" value="Transcribed_RNA"/>
</dbReference>
<dbReference type="GO" id="GO:0005656">
    <property type="term" value="C:nuclear pre-replicative complex"/>
    <property type="evidence" value="ECO:0007669"/>
    <property type="project" value="TreeGrafter"/>
</dbReference>
<keyword evidence="2" id="KW-0677">Repeat</keyword>
<protein>
    <submittedName>
        <fullName evidence="4">Uncharacterized protein</fullName>
    </submittedName>
</protein>
<dbReference type="Proteomes" id="UP000279271">
    <property type="component" value="Unassembled WGS sequence"/>
</dbReference>
<dbReference type="GO" id="GO:0006364">
    <property type="term" value="P:rRNA processing"/>
    <property type="evidence" value="ECO:0007669"/>
    <property type="project" value="TreeGrafter"/>
</dbReference>
<feature type="repeat" description="WD" evidence="3">
    <location>
        <begin position="253"/>
        <end position="295"/>
    </location>
</feature>
<dbReference type="InterPro" id="IPR001680">
    <property type="entry name" value="WD40_rpt"/>
</dbReference>
<evidence type="ECO:0000313" key="4">
    <source>
        <dbReference type="EMBL" id="JAT77386.1"/>
    </source>
</evidence>
<dbReference type="GO" id="GO:0006261">
    <property type="term" value="P:DNA-templated DNA replication"/>
    <property type="evidence" value="ECO:0007669"/>
    <property type="project" value="TreeGrafter"/>
</dbReference>
<proteinExistence type="predicted"/>
<dbReference type="InterPro" id="IPR015943">
    <property type="entry name" value="WD40/YVTN_repeat-like_dom_sf"/>
</dbReference>
<dbReference type="EMBL" id="QOKY01000130">
    <property type="protein sequence ID" value="RMZ57083.1"/>
    <property type="molecule type" value="Genomic_DNA"/>
</dbReference>
<accession>A0A1D2ADU5</accession>
<evidence type="ECO:0000313" key="5">
    <source>
        <dbReference type="EMBL" id="RMZ57083.1"/>
    </source>
</evidence>
<evidence type="ECO:0000313" key="6">
    <source>
        <dbReference type="Proteomes" id="UP000279271"/>
    </source>
</evidence>
<dbReference type="PROSITE" id="PS00678">
    <property type="entry name" value="WD_REPEATS_1"/>
    <property type="match status" value="1"/>
</dbReference>
<gene>
    <name evidence="5" type="ORF">APUTEX25_002315</name>
    <name evidence="4" type="ORF">g.60495</name>
</gene>
<organism evidence="4">
    <name type="scientific">Auxenochlorella protothecoides</name>
    <name type="common">Green microalga</name>
    <name type="synonym">Chlorella protothecoides</name>
    <dbReference type="NCBI Taxonomy" id="3075"/>
    <lineage>
        <taxon>Eukaryota</taxon>
        <taxon>Viridiplantae</taxon>
        <taxon>Chlorophyta</taxon>
        <taxon>core chlorophytes</taxon>
        <taxon>Trebouxiophyceae</taxon>
        <taxon>Chlorellales</taxon>
        <taxon>Chlorellaceae</taxon>
        <taxon>Auxenochlorella</taxon>
    </lineage>
</organism>
<reference evidence="6" key="2">
    <citation type="journal article" date="2018" name="Algal Res.">
        <title>Characterization of plant carbon substrate utilization by Auxenochlorella protothecoides.</title>
        <authorList>
            <person name="Vogler B.W."/>
            <person name="Starkenburg S.R."/>
            <person name="Sudasinghe N."/>
            <person name="Schambach J.Y."/>
            <person name="Rollin J.A."/>
            <person name="Pattathil S."/>
            <person name="Barry A.N."/>
        </authorList>
    </citation>
    <scope>NUCLEOTIDE SEQUENCE [LARGE SCALE GENOMIC DNA]</scope>
    <source>
        <strain evidence="6">UTEX 25</strain>
    </source>
</reference>
<reference evidence="5" key="3">
    <citation type="submission" date="2018-10" db="EMBL/GenBank/DDBJ databases">
        <authorList>
            <person name="Hovde B."/>
            <person name="Zhang X."/>
        </authorList>
    </citation>
    <scope>NUCLEOTIDE SEQUENCE [LARGE SCALE GENOMIC DNA]</scope>
    <source>
        <strain evidence="5">UTEX 25</strain>
    </source>
</reference>
<reference evidence="4" key="1">
    <citation type="submission" date="2015-08" db="EMBL/GenBank/DDBJ databases">
        <authorList>
            <person name="Babu N.S."/>
            <person name="Beckwith C.J."/>
            <person name="Beseler K.G."/>
            <person name="Brison A."/>
            <person name="Carone J.V."/>
            <person name="Caskin T.P."/>
            <person name="Diamond M."/>
            <person name="Durham M.E."/>
            <person name="Foxe J.M."/>
            <person name="Go M."/>
            <person name="Henderson B.A."/>
            <person name="Jones I.B."/>
            <person name="McGettigan J.A."/>
            <person name="Micheletti S.J."/>
            <person name="Nasrallah M.E."/>
            <person name="Ortiz D."/>
            <person name="Piller C.R."/>
            <person name="Privatt S.R."/>
            <person name="Schneider S.L."/>
            <person name="Sharp S."/>
            <person name="Smith T.C."/>
            <person name="Stanton J.D."/>
            <person name="Ullery H.E."/>
            <person name="Wilson R.J."/>
            <person name="Serrano M.G."/>
            <person name="Buck G."/>
            <person name="Lee V."/>
            <person name="Wang Y."/>
            <person name="Carvalho R."/>
            <person name="Voegtly L."/>
            <person name="Shi R."/>
            <person name="Duckworth R."/>
            <person name="Johnson A."/>
            <person name="Loviza R."/>
            <person name="Walstead R."/>
            <person name="Shah Z."/>
            <person name="Kiflezghi M."/>
            <person name="Wade K."/>
            <person name="Ball S.L."/>
            <person name="Bradley K.W."/>
            <person name="Asai D.J."/>
            <person name="Bowman C.A."/>
            <person name="Russell D.A."/>
            <person name="Pope W.H."/>
            <person name="Jacobs-Sera D."/>
            <person name="Hendrix R.W."/>
            <person name="Hatfull G.F."/>
        </authorList>
    </citation>
    <scope>NUCLEOTIDE SEQUENCE</scope>
</reference>
<name>A0A1D2ADU5_AUXPR</name>
<evidence type="ECO:0000256" key="1">
    <source>
        <dbReference type="ARBA" id="ARBA00022574"/>
    </source>
</evidence>
<dbReference type="Gene3D" id="2.130.10.10">
    <property type="entry name" value="YVTN repeat-like/Quinoprotein amine dehydrogenase"/>
    <property type="match status" value="2"/>
</dbReference>
<sequence length="460" mass="46585">MLPQVLLVAGREEGPITVWDVDTGAALTSYKSSACTVNGLALVGRDHFVACQSSKGAVHAWTWSNDQVSVRSHAPEPLRCLAASPCGTFVAGGAASGAVHLWSTGSGRLLRSWPAHYKAVAALCWSADAALLCSAGGDGVVSAWLVAAAADPAAAPGAAPEPWQSWASHTLGVTALALDACDAILVSVGLDRALVVASLVGDRPVLARHALPSPLHSLALDPGGHAAYAGAVNGAVYEVSLAGGAQGAEFPVLEGHSLPVVALAFAGPDAGTLISGSEDGGVRFWDLRTRQQTRVLETPAKGPVAALVTLDRPRAMQVLGSRGRQQQGVKKETGTQPLEALAKFPGAPGTLRPWEDALVLLDGSGVEAFDEAAAGCAQESGDSLVPGGAANRVGAVRESDAAPLADGAAAPAAEDNESGALVALREENAGLKLQLARAAAALEQMVAMQGAPAERPRSKG</sequence>